<evidence type="ECO:0000256" key="1">
    <source>
        <dbReference type="SAM" id="MobiDB-lite"/>
    </source>
</evidence>
<evidence type="ECO:0000313" key="2">
    <source>
        <dbReference type="EMBL" id="ACZ20258.1"/>
    </source>
</evidence>
<proteinExistence type="predicted"/>
<feature type="compositionally biased region" description="Basic and acidic residues" evidence="1">
    <location>
        <begin position="34"/>
        <end position="50"/>
    </location>
</feature>
<keyword evidence="3" id="KW-1185">Reference proteome</keyword>
<organism evidence="2 3">
    <name type="scientific">Sanguibacter keddieii (strain ATCC 51767 / DSM 10542 / NCFB 3025 / ST-74)</name>
    <dbReference type="NCBI Taxonomy" id="446469"/>
    <lineage>
        <taxon>Bacteria</taxon>
        <taxon>Bacillati</taxon>
        <taxon>Actinomycetota</taxon>
        <taxon>Actinomycetes</taxon>
        <taxon>Micrococcales</taxon>
        <taxon>Sanguibacteraceae</taxon>
        <taxon>Sanguibacter</taxon>
    </lineage>
</organism>
<dbReference type="Proteomes" id="UP000000322">
    <property type="component" value="Chromosome"/>
</dbReference>
<accession>D1BJK2</accession>
<dbReference type="HOGENOM" id="CLU_2556319_0_0_11"/>
<reference evidence="2 3" key="1">
    <citation type="journal article" date="2009" name="Stand. Genomic Sci.">
        <title>Complete genome sequence of Sanguibacter keddieii type strain (ST-74).</title>
        <authorList>
            <person name="Ivanova N."/>
            <person name="Sikorski J."/>
            <person name="Sims D."/>
            <person name="Brettin T."/>
            <person name="Detter J.C."/>
            <person name="Han C."/>
            <person name="Lapidus A."/>
            <person name="Copeland A."/>
            <person name="Glavina Del Rio T."/>
            <person name="Nolan M."/>
            <person name="Chen F."/>
            <person name="Lucas S."/>
            <person name="Tice H."/>
            <person name="Cheng J.F."/>
            <person name="Bruce D."/>
            <person name="Goodwin L."/>
            <person name="Pitluck S."/>
            <person name="Pati A."/>
            <person name="Mavromatis K."/>
            <person name="Chen A."/>
            <person name="Palaniappan K."/>
            <person name="D'haeseleer P."/>
            <person name="Chain P."/>
            <person name="Bristow J."/>
            <person name="Eisen J.A."/>
            <person name="Markowitz V."/>
            <person name="Hugenholtz P."/>
            <person name="Goker M."/>
            <person name="Pukall R."/>
            <person name="Klenk H.P."/>
            <person name="Kyrpides N.C."/>
        </authorList>
    </citation>
    <scope>NUCLEOTIDE SEQUENCE [LARGE SCALE GENOMIC DNA]</scope>
    <source>
        <strain evidence="3">ATCC 51767 / DSM 10542 / NCFB 3025 / ST-74</strain>
    </source>
</reference>
<dbReference type="EMBL" id="CP001819">
    <property type="protein sequence ID" value="ACZ20258.1"/>
    <property type="molecule type" value="Genomic_DNA"/>
</dbReference>
<protein>
    <submittedName>
        <fullName evidence="2">Uncharacterized protein</fullName>
    </submittedName>
</protein>
<sequence>MWEPIRNDAEEDTMTTNAFGGQGGYPVPLVPVNLKEDQDVNPHADEPRDASEEEVNEEAAVTESIESPENDAAIENLKADDK</sequence>
<gene>
    <name evidence="2" type="ordered locus">Sked_02890</name>
</gene>
<name>D1BJK2_SANKS</name>
<feature type="region of interest" description="Disordered" evidence="1">
    <location>
        <begin position="1"/>
        <end position="82"/>
    </location>
</feature>
<dbReference type="KEGG" id="ske:Sked_02890"/>
<dbReference type="AlphaFoldDB" id="D1BJK2"/>
<evidence type="ECO:0000313" key="3">
    <source>
        <dbReference type="Proteomes" id="UP000000322"/>
    </source>
</evidence>